<dbReference type="InterPro" id="IPR001128">
    <property type="entry name" value="Cyt_P450"/>
</dbReference>
<gene>
    <name evidence="8" type="ORF">SYV04_28315</name>
</gene>
<dbReference type="CDD" id="cd20620">
    <property type="entry name" value="CYP132-like"/>
    <property type="match status" value="1"/>
</dbReference>
<evidence type="ECO:0000313" key="8">
    <source>
        <dbReference type="EMBL" id="MDY7230334.1"/>
    </source>
</evidence>
<dbReference type="InterPro" id="IPR002403">
    <property type="entry name" value="Cyt_P450_E_grp-IV"/>
</dbReference>
<protein>
    <submittedName>
        <fullName evidence="8">Cytochrome P450</fullName>
    </submittedName>
</protein>
<dbReference type="Gene3D" id="1.10.630.10">
    <property type="entry name" value="Cytochrome P450"/>
    <property type="match status" value="1"/>
</dbReference>
<comment type="similarity">
    <text evidence="1 7">Belongs to the cytochrome P450 family.</text>
</comment>
<dbReference type="RefSeq" id="WP_321549061.1">
    <property type="nucleotide sequence ID" value="NZ_JAXIVS010000011.1"/>
</dbReference>
<evidence type="ECO:0000256" key="4">
    <source>
        <dbReference type="ARBA" id="ARBA00023002"/>
    </source>
</evidence>
<dbReference type="PANTHER" id="PTHR24291:SF50">
    <property type="entry name" value="BIFUNCTIONAL ALBAFLAVENONE MONOOXYGENASE_TERPENE SYNTHASE"/>
    <property type="match status" value="1"/>
</dbReference>
<dbReference type="PRINTS" id="PR00385">
    <property type="entry name" value="P450"/>
</dbReference>
<dbReference type="InterPro" id="IPR017972">
    <property type="entry name" value="Cyt_P450_CS"/>
</dbReference>
<evidence type="ECO:0000256" key="6">
    <source>
        <dbReference type="ARBA" id="ARBA00023033"/>
    </source>
</evidence>
<evidence type="ECO:0000256" key="2">
    <source>
        <dbReference type="ARBA" id="ARBA00022617"/>
    </source>
</evidence>
<dbReference type="InterPro" id="IPR050196">
    <property type="entry name" value="Cytochrome_P450_Monoox"/>
</dbReference>
<keyword evidence="2 7" id="KW-0349">Heme</keyword>
<evidence type="ECO:0000256" key="1">
    <source>
        <dbReference type="ARBA" id="ARBA00010617"/>
    </source>
</evidence>
<organism evidence="8 9">
    <name type="scientific">Hyalangium rubrum</name>
    <dbReference type="NCBI Taxonomy" id="3103134"/>
    <lineage>
        <taxon>Bacteria</taxon>
        <taxon>Pseudomonadati</taxon>
        <taxon>Myxococcota</taxon>
        <taxon>Myxococcia</taxon>
        <taxon>Myxococcales</taxon>
        <taxon>Cystobacterineae</taxon>
        <taxon>Archangiaceae</taxon>
        <taxon>Hyalangium</taxon>
    </lineage>
</organism>
<accession>A0ABU5HB69</accession>
<evidence type="ECO:0000256" key="3">
    <source>
        <dbReference type="ARBA" id="ARBA00022723"/>
    </source>
</evidence>
<dbReference type="Pfam" id="PF00067">
    <property type="entry name" value="p450"/>
    <property type="match status" value="1"/>
</dbReference>
<evidence type="ECO:0000256" key="5">
    <source>
        <dbReference type="ARBA" id="ARBA00023004"/>
    </source>
</evidence>
<keyword evidence="4 7" id="KW-0560">Oxidoreductase</keyword>
<name>A0ABU5HB69_9BACT</name>
<keyword evidence="5 7" id="KW-0408">Iron</keyword>
<dbReference type="PANTHER" id="PTHR24291">
    <property type="entry name" value="CYTOCHROME P450 FAMILY 4"/>
    <property type="match status" value="1"/>
</dbReference>
<reference evidence="8 9" key="1">
    <citation type="submission" date="2023-12" db="EMBL/GenBank/DDBJ databases">
        <title>the genome sequence of Hyalangium sp. s54d21.</title>
        <authorList>
            <person name="Zhang X."/>
        </authorList>
    </citation>
    <scope>NUCLEOTIDE SEQUENCE [LARGE SCALE GENOMIC DNA]</scope>
    <source>
        <strain evidence="9">s54d21</strain>
    </source>
</reference>
<dbReference type="Proteomes" id="UP001291309">
    <property type="component" value="Unassembled WGS sequence"/>
</dbReference>
<evidence type="ECO:0000256" key="7">
    <source>
        <dbReference type="RuleBase" id="RU000461"/>
    </source>
</evidence>
<comment type="caution">
    <text evidence="8">The sequence shown here is derived from an EMBL/GenBank/DDBJ whole genome shotgun (WGS) entry which is preliminary data.</text>
</comment>
<dbReference type="PROSITE" id="PS00086">
    <property type="entry name" value="CYTOCHROME_P450"/>
    <property type="match status" value="1"/>
</dbReference>
<keyword evidence="3 7" id="KW-0479">Metal-binding</keyword>
<proteinExistence type="inferred from homology"/>
<keyword evidence="9" id="KW-1185">Reference proteome</keyword>
<evidence type="ECO:0000313" key="9">
    <source>
        <dbReference type="Proteomes" id="UP001291309"/>
    </source>
</evidence>
<keyword evidence="6 7" id="KW-0503">Monooxygenase</keyword>
<dbReference type="PRINTS" id="PR00465">
    <property type="entry name" value="EP450IV"/>
</dbReference>
<dbReference type="InterPro" id="IPR036396">
    <property type="entry name" value="Cyt_P450_sf"/>
</dbReference>
<dbReference type="EMBL" id="JAXIVS010000011">
    <property type="protein sequence ID" value="MDY7230334.1"/>
    <property type="molecule type" value="Genomic_DNA"/>
</dbReference>
<sequence>MQSPSPLPATLPPSLPGGLPWVGHGLEYRRDQLGFFVHCAGLGEVLKAQFLGHPVYVLNSSSAIEHVLVKNPRNYPKDPFQKRALSMIGNSLFVSQGDFWMRQRRMMQPAFHKDLVAAHGKMAVASSQTWLESQRDGAHIDAYTEMMALTLDVVAGTLFGANLRDQAREVGKAMEALMLRAKFLFENPIALPLWVPTPGNLRFKAAMRTLHSVVADVVERRRKQGGPGDDLLGLLVEAQAEDGEHMTDVQLRDECLTLMLAGHETTALALAFALLMLARNPDAEATLRRELATVLGGRAPTVADLPSLPYCELVVKETMRVYPPAWGMSRVAIEDDRIDGFLVPAGTVISWAQWALHRDPRYFPEPEAFRPERWADGLERRIPRFAYSPFGGGPRLCIGAGFAMMVTRLVLATVLQRFRFEAAPGPAPELIPAVTLRPKGGIPMTLRAMENHQGVNAP</sequence>
<dbReference type="SUPFAM" id="SSF48264">
    <property type="entry name" value="Cytochrome P450"/>
    <property type="match status" value="1"/>
</dbReference>